<keyword evidence="2" id="KW-1185">Reference proteome</keyword>
<dbReference type="Proteomes" id="UP000692954">
    <property type="component" value="Unassembled WGS sequence"/>
</dbReference>
<accession>A0A8S1LY97</accession>
<dbReference type="EMBL" id="CAJJDN010000027">
    <property type="protein sequence ID" value="CAD8070503.1"/>
    <property type="molecule type" value="Genomic_DNA"/>
</dbReference>
<protein>
    <submittedName>
        <fullName evidence="1">Uncharacterized protein</fullName>
    </submittedName>
</protein>
<dbReference type="AlphaFoldDB" id="A0A8S1LY97"/>
<comment type="caution">
    <text evidence="1">The sequence shown here is derived from an EMBL/GenBank/DDBJ whole genome shotgun (WGS) entry which is preliminary data.</text>
</comment>
<dbReference type="PANTHER" id="PTHR33706">
    <property type="entry name" value="MORN VARIANT REPEAT PROTEIN"/>
    <property type="match status" value="1"/>
</dbReference>
<dbReference type="PANTHER" id="PTHR33706:SF1">
    <property type="entry name" value="TPR REPEAT PROTEIN"/>
    <property type="match status" value="1"/>
</dbReference>
<evidence type="ECO:0000313" key="2">
    <source>
        <dbReference type="Proteomes" id="UP000692954"/>
    </source>
</evidence>
<gene>
    <name evidence="1" type="ORF">PSON_ATCC_30995.1.T0270019</name>
</gene>
<sequence>MGAKCSNSMIIKDFDVDLEESLYIQTRDKKETQIGNNDLKKNKIFENQCIIWNDLKQRWMNTKILIAFTQNFEIIYLKDGQILRIEKVKDISQKPDTLTNFEQIKFLEWFGKFEINHFKVGKWTANWNGEKLMEVGGYYSKDGLKQGIWKELIKNYWTGAQVYEIGVYINNQRRGFWNYLYGNNKIPIGQYNDQGQKDGKWIVLSPQFCNISQVTYHGEYKNGRKVGKWDTFFLRNGKNQWIGGRSYEDQPEMKTQMIQLRVGSGQNQAKGFRIKKSKMEKVRKFVVKFGMFQEIFFRKAQEQLQKCKILCFKKHIFIIPFLNQNYFHYFQLQILMGAKCSNSMIIKDFDVDLEESLYIQTRDKKETQIGNNDLKKNKIFENQCIIWNDLKQRWMNTKILIAFTQNFEIIYLKDGQILRIEKVKDISQKPDTLTNFEQIKFLEWFGKFEINHFKVGKWTANWNGEKLMEVGGYYSKDGLKQGIWKELIKNYWTGAQVYEIGVYINNQRRGFWNYLYGNNKIPIGQYNDQGQKDGKWIVLSPQFCNWKMGYFFSQKWKKSMDVIFEIQYFYVFLRNSGGGVYQELKVADQKQDSIKNGKWIEEQDGYYDKSQMIFVGEYKNGKKFGFWDTIYVVYSREYPHFNDKWGGGKYQNSIKTGNWVELCNFFYQDCWVTYEGEYKNGLKVGQWDIKLERNKFGGGQYDFQNDNDNIESSFKTGQWIEEADDFFTYSNVIHQGYYKDGKKVGRWNIISKGEVELTGGGSYQEKLRDHAVEDSVKIGKWVEFCEQFQMYNQIYTTGQYDNNGCKFGNWDIFCNFTCLFRDKKKIGGGLYVQNDNVGYIKTGKWIELSNEYFEFNQITYHGEYNNGRKVGRWDTFLTQNEKAELIGGGQYYEQPGDEIVLGSIKIGKWIEIDEYSLSNLVIFVGNYKNNQKVGLWNEMMKNKDGINLEFIKMKEIQYEKE</sequence>
<name>A0A8S1LY97_9CILI</name>
<organism evidence="1 2">
    <name type="scientific">Paramecium sonneborni</name>
    <dbReference type="NCBI Taxonomy" id="65129"/>
    <lineage>
        <taxon>Eukaryota</taxon>
        <taxon>Sar</taxon>
        <taxon>Alveolata</taxon>
        <taxon>Ciliophora</taxon>
        <taxon>Intramacronucleata</taxon>
        <taxon>Oligohymenophorea</taxon>
        <taxon>Peniculida</taxon>
        <taxon>Parameciidae</taxon>
        <taxon>Paramecium</taxon>
    </lineage>
</organism>
<proteinExistence type="predicted"/>
<evidence type="ECO:0000313" key="1">
    <source>
        <dbReference type="EMBL" id="CAD8070503.1"/>
    </source>
</evidence>
<reference evidence="1" key="1">
    <citation type="submission" date="2021-01" db="EMBL/GenBank/DDBJ databases">
        <authorList>
            <consortium name="Genoscope - CEA"/>
            <person name="William W."/>
        </authorList>
    </citation>
    <scope>NUCLEOTIDE SEQUENCE</scope>
</reference>